<feature type="compositionally biased region" description="Low complexity" evidence="1">
    <location>
        <begin position="43"/>
        <end position="65"/>
    </location>
</feature>
<evidence type="ECO:0000313" key="2">
    <source>
        <dbReference type="EMBL" id="GBG46917.1"/>
    </source>
</evidence>
<keyword evidence="3" id="KW-1185">Reference proteome</keyword>
<protein>
    <submittedName>
        <fullName evidence="2">Uncharacterized protein</fullName>
    </submittedName>
</protein>
<sequence>MERLGQGFDDYVERPQPEYDHVATQDVSTAGNRGSVVSFKGPSSACGSGTAAGNAGAGAGATVSGRRTPNSSPCNQHTTPNANQGGHLNHQSHFMAFKGSISSTSTGGEGGVAGGGGVYGGSAAVVGGGSGGGNGGGAMGAGVKRECSSTATTSASNNSSDRSGTTGGSLSVDVSMPDAITSPGQPSVRGSSPMASPGGAGTGGGGAAAQQSGASAAAAAVQPAPVAGGVSLGSTPVGGAGSSSSSQGPSRFSSDVNQMPETPPKSRHRRVYSDIQIRFPTGEESWADRDLGFHSGDVGYYADEIAGEDYYAYLSGSDAAAAAAASVACMGQHSAGLGGGAGGGGLALGSAGRDGGGEQNEFVAAGGAMAMGGAGFPTRGGGGGGVLVSPRGIVKARLFGGALGSPDRASLGFSFKSGTVGMGRSCTGVFDGVDDSDEAAIRKVMASNKLPDAALMDPKRAR</sequence>
<feature type="compositionally biased region" description="Low complexity" evidence="1">
    <location>
        <begin position="242"/>
        <end position="254"/>
    </location>
</feature>
<dbReference type="EMBL" id="BFEA01004358">
    <property type="protein sequence ID" value="GBG46917.1"/>
    <property type="molecule type" value="Genomic_DNA"/>
</dbReference>
<proteinExistence type="predicted"/>
<dbReference type="AlphaFoldDB" id="A0A388JL12"/>
<evidence type="ECO:0000313" key="3">
    <source>
        <dbReference type="Proteomes" id="UP000265515"/>
    </source>
</evidence>
<organism evidence="2 3">
    <name type="scientific">Chara braunii</name>
    <name type="common">Braun's stonewort</name>
    <dbReference type="NCBI Taxonomy" id="69332"/>
    <lineage>
        <taxon>Eukaryota</taxon>
        <taxon>Viridiplantae</taxon>
        <taxon>Streptophyta</taxon>
        <taxon>Charophyceae</taxon>
        <taxon>Charales</taxon>
        <taxon>Characeae</taxon>
        <taxon>Chara</taxon>
    </lineage>
</organism>
<dbReference type="Gramene" id="GBG46917">
    <property type="protein sequence ID" value="GBG46917"/>
    <property type="gene ID" value="CBR_g80425"/>
</dbReference>
<comment type="caution">
    <text evidence="2">The sequence shown here is derived from an EMBL/GenBank/DDBJ whole genome shotgun (WGS) entry which is preliminary data.</text>
</comment>
<feature type="compositionally biased region" description="Polar residues" evidence="1">
    <location>
        <begin position="67"/>
        <end position="89"/>
    </location>
</feature>
<dbReference type="Proteomes" id="UP000265515">
    <property type="component" value="Unassembled WGS sequence"/>
</dbReference>
<name>A0A388JL12_CHABU</name>
<feature type="non-terminal residue" evidence="2">
    <location>
        <position position="462"/>
    </location>
</feature>
<feature type="compositionally biased region" description="Gly residues" evidence="1">
    <location>
        <begin position="198"/>
        <end position="207"/>
    </location>
</feature>
<feature type="compositionally biased region" description="Low complexity" evidence="1">
    <location>
        <begin position="149"/>
        <end position="160"/>
    </location>
</feature>
<feature type="region of interest" description="Disordered" evidence="1">
    <location>
        <begin position="149"/>
        <end position="209"/>
    </location>
</feature>
<accession>A0A388JL12</accession>
<feature type="region of interest" description="Disordered" evidence="1">
    <location>
        <begin position="41"/>
        <end position="89"/>
    </location>
</feature>
<gene>
    <name evidence="2" type="ORF">CBR_g80425</name>
</gene>
<evidence type="ECO:0000256" key="1">
    <source>
        <dbReference type="SAM" id="MobiDB-lite"/>
    </source>
</evidence>
<reference evidence="2 3" key="1">
    <citation type="journal article" date="2018" name="Cell">
        <title>The Chara Genome: Secondary Complexity and Implications for Plant Terrestrialization.</title>
        <authorList>
            <person name="Nishiyama T."/>
            <person name="Sakayama H."/>
            <person name="Vries J.D."/>
            <person name="Buschmann H."/>
            <person name="Saint-Marcoux D."/>
            <person name="Ullrich K.K."/>
            <person name="Haas F.B."/>
            <person name="Vanderstraeten L."/>
            <person name="Becker D."/>
            <person name="Lang D."/>
            <person name="Vosolsobe S."/>
            <person name="Rombauts S."/>
            <person name="Wilhelmsson P.K.I."/>
            <person name="Janitza P."/>
            <person name="Kern R."/>
            <person name="Heyl A."/>
            <person name="Rumpler F."/>
            <person name="Villalobos L.I.A.C."/>
            <person name="Clay J.M."/>
            <person name="Skokan R."/>
            <person name="Toyoda A."/>
            <person name="Suzuki Y."/>
            <person name="Kagoshima H."/>
            <person name="Schijlen E."/>
            <person name="Tajeshwar N."/>
            <person name="Catarino B."/>
            <person name="Hetherington A.J."/>
            <person name="Saltykova A."/>
            <person name="Bonnot C."/>
            <person name="Breuninger H."/>
            <person name="Symeonidi A."/>
            <person name="Radhakrishnan G.V."/>
            <person name="Van Nieuwerburgh F."/>
            <person name="Deforce D."/>
            <person name="Chang C."/>
            <person name="Karol K.G."/>
            <person name="Hedrich R."/>
            <person name="Ulvskov P."/>
            <person name="Glockner G."/>
            <person name="Delwiche C.F."/>
            <person name="Petrasek J."/>
            <person name="Van de Peer Y."/>
            <person name="Friml J."/>
            <person name="Beilby M."/>
            <person name="Dolan L."/>
            <person name="Kohara Y."/>
            <person name="Sugano S."/>
            <person name="Fujiyama A."/>
            <person name="Delaux P.-M."/>
            <person name="Quint M."/>
            <person name="TheiBen G."/>
            <person name="Hagemann M."/>
            <person name="Harholt J."/>
            <person name="Dunand C."/>
            <person name="Zachgo S."/>
            <person name="Langdale J."/>
            <person name="Maumus F."/>
            <person name="Straeten D.V.D."/>
            <person name="Gould S.B."/>
            <person name="Rensing S.A."/>
        </authorList>
    </citation>
    <scope>NUCLEOTIDE SEQUENCE [LARGE SCALE GENOMIC DNA]</scope>
    <source>
        <strain evidence="2 3">S276</strain>
    </source>
</reference>
<feature type="region of interest" description="Disordered" evidence="1">
    <location>
        <begin position="232"/>
        <end position="269"/>
    </location>
</feature>